<dbReference type="WBParaSite" id="MCU_009258-RA">
    <property type="protein sequence ID" value="MCU_009258-RA"/>
    <property type="gene ID" value="MCU_009258"/>
</dbReference>
<proteinExistence type="predicted"/>
<protein>
    <submittedName>
        <fullName evidence="2">Uncharacterized protein</fullName>
    </submittedName>
</protein>
<feature type="compositionally biased region" description="Polar residues" evidence="1">
    <location>
        <begin position="179"/>
        <end position="191"/>
    </location>
</feature>
<accession>A0A5K3FQX4</accession>
<dbReference type="AlphaFoldDB" id="A0A5K3FQX4"/>
<sequence length="321" mass="33970">MNSGGVNGIITDRCEIMPSTSNIDSYKPKLNITLDGSTYTKTLGLESKISPDVPDINSFGNVCGGCADDDDKSQVSNARCSVQLTPSKLPSDDAVKAVCVASLDPPCAIRPPPRCTFFTQLARRLTIRRTAPKSTVLSPDCGGSNISAAVNKKSPSQIPTGRKIRRWFSKHLMPPPKNSPHQTPPGSRSTRAATLDGIADRHISPPKSDFCSDSTKRRCMPPCNLSEPSLCNSQAGTASLADEQFDTGQNGHTCAPPSLGAARLIVTSAASSITQKPDKISTHLSSAFSSPSVTAAVASASLNRIVLSPARRVNRICIKIL</sequence>
<evidence type="ECO:0000313" key="2">
    <source>
        <dbReference type="WBParaSite" id="MCU_009258-RA"/>
    </source>
</evidence>
<organism evidence="2">
    <name type="scientific">Mesocestoides corti</name>
    <name type="common">Flatworm</name>
    <dbReference type="NCBI Taxonomy" id="53468"/>
    <lineage>
        <taxon>Eukaryota</taxon>
        <taxon>Metazoa</taxon>
        <taxon>Spiralia</taxon>
        <taxon>Lophotrochozoa</taxon>
        <taxon>Platyhelminthes</taxon>
        <taxon>Cestoda</taxon>
        <taxon>Eucestoda</taxon>
        <taxon>Cyclophyllidea</taxon>
        <taxon>Mesocestoididae</taxon>
        <taxon>Mesocestoides</taxon>
    </lineage>
</organism>
<feature type="region of interest" description="Disordered" evidence="1">
    <location>
        <begin position="170"/>
        <end position="191"/>
    </location>
</feature>
<reference evidence="2" key="1">
    <citation type="submission" date="2019-11" db="UniProtKB">
        <authorList>
            <consortium name="WormBaseParasite"/>
        </authorList>
    </citation>
    <scope>IDENTIFICATION</scope>
</reference>
<evidence type="ECO:0000256" key="1">
    <source>
        <dbReference type="SAM" id="MobiDB-lite"/>
    </source>
</evidence>
<name>A0A5K3FQX4_MESCO</name>